<dbReference type="EMBL" id="SACR01000001">
    <property type="protein sequence ID" value="RVU49552.1"/>
    <property type="molecule type" value="Genomic_DNA"/>
</dbReference>
<dbReference type="NCBIfam" id="NF041874">
    <property type="entry name" value="EPS_EpsC"/>
    <property type="match status" value="1"/>
</dbReference>
<evidence type="ECO:0000256" key="4">
    <source>
        <dbReference type="ARBA" id="ARBA00022679"/>
    </source>
</evidence>
<dbReference type="Gene3D" id="1.10.3130.10">
    <property type="entry name" value="serine acetyltransferase, domain 1"/>
    <property type="match status" value="1"/>
</dbReference>
<dbReference type="Pfam" id="PF00132">
    <property type="entry name" value="Hexapep"/>
    <property type="match status" value="1"/>
</dbReference>
<dbReference type="AlphaFoldDB" id="A0A437RS28"/>
<dbReference type="Gene3D" id="2.160.10.10">
    <property type="entry name" value="Hexapeptide repeat proteins"/>
    <property type="match status" value="1"/>
</dbReference>
<proteinExistence type="inferred from homology"/>
<evidence type="ECO:0000256" key="7">
    <source>
        <dbReference type="SAM" id="MobiDB-lite"/>
    </source>
</evidence>
<evidence type="ECO:0000256" key="2">
    <source>
        <dbReference type="ARBA" id="ARBA00013266"/>
    </source>
</evidence>
<dbReference type="SUPFAM" id="SSF51161">
    <property type="entry name" value="Trimeric LpxA-like enzymes"/>
    <property type="match status" value="1"/>
</dbReference>
<reference evidence="8 9" key="1">
    <citation type="submission" date="2019-01" db="EMBL/GenBank/DDBJ databases">
        <authorList>
            <person name="Chen W.-M."/>
        </authorList>
    </citation>
    <scope>NUCLEOTIDE SEQUENCE [LARGE SCALE GENOMIC DNA]</scope>
    <source>
        <strain evidence="8 9">KYPY4</strain>
    </source>
</reference>
<accession>A0A437RS28</accession>
<keyword evidence="3" id="KW-0028">Amino-acid biosynthesis</keyword>
<sequence>MSAADSPDRVHGHAPGSAAADLELDPVVAELRAARHRWRDAQRRPREAGGRELPSREALAAIVEGLRGALFPMRLGPPDLRPDTEDYYVGHTLDTVLGALQQQVALELRHHARHGGEGPGAPGATLEQQARSTVQAFAQSLPAIRTLLDSDVLAAFEGDPAARSVDEVLLCYPGIRATINHRLAHQLYRQGVPLLARVIAELAHGETGIDIHPGAQIGPGFFIDHGTGVVIGETTVIGERVRIYQNVTLGARSFPSGPDGQLTKGLPRHPIVEDEVVVYAGATVLGRVTIGRGSVIGGNVWLTRSVPPGTHVTQADHQSR</sequence>
<comment type="caution">
    <text evidence="8">The sequence shown here is derived from an EMBL/GenBank/DDBJ whole genome shotgun (WGS) entry which is preliminary data.</text>
</comment>
<evidence type="ECO:0000256" key="3">
    <source>
        <dbReference type="ARBA" id="ARBA00022605"/>
    </source>
</evidence>
<evidence type="ECO:0000256" key="6">
    <source>
        <dbReference type="ARBA" id="ARBA00049486"/>
    </source>
</evidence>
<evidence type="ECO:0000256" key="1">
    <source>
        <dbReference type="ARBA" id="ARBA00007274"/>
    </source>
</evidence>
<dbReference type="GO" id="GO:0009001">
    <property type="term" value="F:serine O-acetyltransferase activity"/>
    <property type="evidence" value="ECO:0007669"/>
    <property type="project" value="UniProtKB-EC"/>
</dbReference>
<dbReference type="InterPro" id="IPR042122">
    <property type="entry name" value="Ser_AcTrfase_N_sf"/>
</dbReference>
<name>A0A437RS28_9BURK</name>
<dbReference type="OrthoDB" id="9801456at2"/>
<evidence type="ECO:0000256" key="5">
    <source>
        <dbReference type="ARBA" id="ARBA00023315"/>
    </source>
</evidence>
<organism evidence="8 9">
    <name type="scientific">Rubrivivax rivuli</name>
    <dbReference type="NCBI Taxonomy" id="1862385"/>
    <lineage>
        <taxon>Bacteria</taxon>
        <taxon>Pseudomonadati</taxon>
        <taxon>Pseudomonadota</taxon>
        <taxon>Betaproteobacteria</taxon>
        <taxon>Burkholderiales</taxon>
        <taxon>Sphaerotilaceae</taxon>
        <taxon>Rubrivivax</taxon>
    </lineage>
</organism>
<feature type="region of interest" description="Disordered" evidence="7">
    <location>
        <begin position="1"/>
        <end position="24"/>
    </location>
</feature>
<dbReference type="InterPro" id="IPR045304">
    <property type="entry name" value="LbH_SAT"/>
</dbReference>
<evidence type="ECO:0000313" key="8">
    <source>
        <dbReference type="EMBL" id="RVU49552.1"/>
    </source>
</evidence>
<comment type="similarity">
    <text evidence="1">Belongs to the transferase hexapeptide repeat family.</text>
</comment>
<comment type="catalytic activity">
    <reaction evidence="6">
        <text>L-serine + acetyl-CoA = O-acetyl-L-serine + CoA</text>
        <dbReference type="Rhea" id="RHEA:24560"/>
        <dbReference type="ChEBI" id="CHEBI:33384"/>
        <dbReference type="ChEBI" id="CHEBI:57287"/>
        <dbReference type="ChEBI" id="CHEBI:57288"/>
        <dbReference type="ChEBI" id="CHEBI:58340"/>
        <dbReference type="EC" id="2.3.1.30"/>
    </reaction>
</comment>
<dbReference type="InterPro" id="IPR053376">
    <property type="entry name" value="Serine_acetyltransferase"/>
</dbReference>
<feature type="compositionally biased region" description="Basic and acidic residues" evidence="7">
    <location>
        <begin position="1"/>
        <end position="11"/>
    </location>
</feature>
<dbReference type="InterPro" id="IPR011004">
    <property type="entry name" value="Trimer_LpxA-like_sf"/>
</dbReference>
<dbReference type="CDD" id="cd03354">
    <property type="entry name" value="LbH_SAT"/>
    <property type="match status" value="1"/>
</dbReference>
<dbReference type="GO" id="GO:0008652">
    <property type="term" value="P:amino acid biosynthetic process"/>
    <property type="evidence" value="ECO:0007669"/>
    <property type="project" value="UniProtKB-KW"/>
</dbReference>
<keyword evidence="5" id="KW-0012">Acyltransferase</keyword>
<keyword evidence="9" id="KW-1185">Reference proteome</keyword>
<dbReference type="Proteomes" id="UP000285575">
    <property type="component" value="Unassembled WGS sequence"/>
</dbReference>
<gene>
    <name evidence="8" type="ORF">EOE66_03020</name>
</gene>
<dbReference type="PANTHER" id="PTHR42811">
    <property type="entry name" value="SERINE ACETYLTRANSFERASE"/>
    <property type="match status" value="1"/>
</dbReference>
<dbReference type="RefSeq" id="WP_128227188.1">
    <property type="nucleotide sequence ID" value="NZ_SACR01000001.1"/>
</dbReference>
<protein>
    <recommendedName>
        <fullName evidence="2">serine O-acetyltransferase</fullName>
        <ecNumber evidence="2">2.3.1.30</ecNumber>
    </recommendedName>
</protein>
<keyword evidence="4 8" id="KW-0808">Transferase</keyword>
<dbReference type="InterPro" id="IPR001451">
    <property type="entry name" value="Hexapep"/>
</dbReference>
<evidence type="ECO:0000313" key="9">
    <source>
        <dbReference type="Proteomes" id="UP000285575"/>
    </source>
</evidence>
<dbReference type="EC" id="2.3.1.30" evidence="2"/>